<evidence type="ECO:0000313" key="4">
    <source>
        <dbReference type="EMBL" id="OOH97936.1"/>
    </source>
</evidence>
<evidence type="ECO:0000313" key="5">
    <source>
        <dbReference type="Proteomes" id="UP000188947"/>
    </source>
</evidence>
<proteinExistence type="predicted"/>
<dbReference type="InterPro" id="IPR006860">
    <property type="entry name" value="FecR"/>
</dbReference>
<dbReference type="AlphaFoldDB" id="A0A1T3F4F6"/>
<dbReference type="OrthoDB" id="1097132at2"/>
<dbReference type="PIRSF" id="PIRSF018266">
    <property type="entry name" value="FecR"/>
    <property type="match status" value="1"/>
</dbReference>
<comment type="caution">
    <text evidence="4">The sequence shown here is derived from an EMBL/GenBank/DDBJ whole genome shotgun (WGS) entry which is preliminary data.</text>
</comment>
<accession>A0A1T3F4F6</accession>
<dbReference type="RefSeq" id="WP_070904832.1">
    <property type="nucleotide sequence ID" value="NZ_CP016378.1"/>
</dbReference>
<dbReference type="Pfam" id="PF16344">
    <property type="entry name" value="FecR_C"/>
    <property type="match status" value="1"/>
</dbReference>
<name>A0A1T3F4F6_ELIME</name>
<dbReference type="PANTHER" id="PTHR30273:SF2">
    <property type="entry name" value="PROTEIN FECR"/>
    <property type="match status" value="1"/>
</dbReference>
<gene>
    <name evidence="4" type="ORF">BMF97_01325</name>
</gene>
<sequence>MNKLEDEDFKRNWEEVSKEQEKIDQETDDRIWQGIEQKTQTSVNFKKFYWIAAAVMVLGFGLYFFRFINPVTSEIRVFSSTDSTKQINLPDGSIITLQPHSTMELAADFGETDRKITFTGKAVFNIAKDKTKPFHINAHDFTVQVLGTKFFLDQTSEVQKVELFEGKVKINHAGKITYLLPDEIWSKDANNKSHHYYAVNSKKSFSFNDESFEKVISQLEEVYHVQIDYPAQYRNKQIKGSFSGNLNEVLSVICYPFNLKPEKNNDNTIKLK</sequence>
<dbReference type="InterPro" id="IPR032508">
    <property type="entry name" value="FecR_C"/>
</dbReference>
<evidence type="ECO:0000259" key="3">
    <source>
        <dbReference type="Pfam" id="PF16344"/>
    </source>
</evidence>
<keyword evidence="5" id="KW-1185">Reference proteome</keyword>
<dbReference type="InterPro" id="IPR012373">
    <property type="entry name" value="Ferrdict_sens_TM"/>
</dbReference>
<evidence type="ECO:0000259" key="2">
    <source>
        <dbReference type="Pfam" id="PF04773"/>
    </source>
</evidence>
<feature type="transmembrane region" description="Helical" evidence="1">
    <location>
        <begin position="48"/>
        <end position="68"/>
    </location>
</feature>
<feature type="domain" description="Protein FecR C-terminal" evidence="3">
    <location>
        <begin position="205"/>
        <end position="269"/>
    </location>
</feature>
<dbReference type="EMBL" id="MPOG01000001">
    <property type="protein sequence ID" value="OOH97936.1"/>
    <property type="molecule type" value="Genomic_DNA"/>
</dbReference>
<keyword evidence="1" id="KW-0472">Membrane</keyword>
<feature type="domain" description="FecR protein" evidence="2">
    <location>
        <begin position="78"/>
        <end position="169"/>
    </location>
</feature>
<dbReference type="Gene3D" id="3.55.50.30">
    <property type="match status" value="1"/>
</dbReference>
<dbReference type="PANTHER" id="PTHR30273">
    <property type="entry name" value="PERIPLASMIC SIGNAL SENSOR AND SIGMA FACTOR ACTIVATOR FECR-RELATED"/>
    <property type="match status" value="1"/>
</dbReference>
<protein>
    <recommendedName>
        <fullName evidence="6">FecR protein domain-containing protein</fullName>
    </recommendedName>
</protein>
<dbReference type="Gene3D" id="2.60.120.1440">
    <property type="match status" value="1"/>
</dbReference>
<dbReference type="STRING" id="238.BBD35_02785"/>
<keyword evidence="1" id="KW-1133">Transmembrane helix</keyword>
<organism evidence="4 5">
    <name type="scientific">Elizabethkingia meningoseptica</name>
    <name type="common">Chryseobacterium meningosepticum</name>
    <dbReference type="NCBI Taxonomy" id="238"/>
    <lineage>
        <taxon>Bacteria</taxon>
        <taxon>Pseudomonadati</taxon>
        <taxon>Bacteroidota</taxon>
        <taxon>Flavobacteriia</taxon>
        <taxon>Flavobacteriales</taxon>
        <taxon>Weeksellaceae</taxon>
        <taxon>Elizabethkingia</taxon>
    </lineage>
</organism>
<dbReference type="GO" id="GO:0016989">
    <property type="term" value="F:sigma factor antagonist activity"/>
    <property type="evidence" value="ECO:0007669"/>
    <property type="project" value="TreeGrafter"/>
</dbReference>
<dbReference type="Proteomes" id="UP000188947">
    <property type="component" value="Unassembled WGS sequence"/>
</dbReference>
<keyword evidence="1" id="KW-0812">Transmembrane</keyword>
<evidence type="ECO:0000256" key="1">
    <source>
        <dbReference type="SAM" id="Phobius"/>
    </source>
</evidence>
<evidence type="ECO:0008006" key="6">
    <source>
        <dbReference type="Google" id="ProtNLM"/>
    </source>
</evidence>
<dbReference type="Pfam" id="PF04773">
    <property type="entry name" value="FecR"/>
    <property type="match status" value="1"/>
</dbReference>
<reference evidence="4 5" key="1">
    <citation type="submission" date="2016-11" db="EMBL/GenBank/DDBJ databases">
        <title>Genome sequence and comparative genomic analysis of clinical strain Elizabethkingia meningoseptica 61421 PRCM.</title>
        <authorList>
            <person name="Wang M."/>
            <person name="Hu S."/>
            <person name="Cao L."/>
            <person name="Jiang T."/>
            <person name="Zhou Y."/>
            <person name="Ming D."/>
        </authorList>
    </citation>
    <scope>NUCLEOTIDE SEQUENCE [LARGE SCALE GENOMIC DNA]</scope>
    <source>
        <strain evidence="4 5">61421 PRCM</strain>
    </source>
</reference>